<proteinExistence type="inferred from homology"/>
<keyword evidence="4 10" id="KW-0808">Transferase</keyword>
<dbReference type="GO" id="GO:0004808">
    <property type="term" value="F:tRNA (5-methylaminomethyl-2-thiouridylate)(34)-methyltransferase activity"/>
    <property type="evidence" value="ECO:0007669"/>
    <property type="project" value="UniProtKB-EC"/>
</dbReference>
<feature type="region of interest" description="tRNA (mnm(5)s(2)U34)-methyltransferase" evidence="10">
    <location>
        <begin position="1"/>
        <end position="237"/>
    </location>
</feature>
<dbReference type="Pfam" id="PF01266">
    <property type="entry name" value="DAO"/>
    <property type="match status" value="1"/>
</dbReference>
<gene>
    <name evidence="10 13" type="primary">mnmC</name>
    <name evidence="13" type="ORF">GCM10011365_24980</name>
</gene>
<evidence type="ECO:0000313" key="14">
    <source>
        <dbReference type="Proteomes" id="UP000605253"/>
    </source>
</evidence>
<dbReference type="GO" id="GO:0005737">
    <property type="term" value="C:cytoplasm"/>
    <property type="evidence" value="ECO:0007669"/>
    <property type="project" value="UniProtKB-SubCell"/>
</dbReference>
<evidence type="ECO:0000259" key="12">
    <source>
        <dbReference type="Pfam" id="PF05430"/>
    </source>
</evidence>
<keyword evidence="9 10" id="KW-0511">Multifunctional enzyme</keyword>
<accession>A0A917CYP3</accession>
<name>A0A917CYP3_9GAMM</name>
<comment type="similarity">
    <text evidence="10">In the N-terminal section; belongs to the methyltransferase superfamily. tRNA (mnm(5)s(2)U34)-methyltransferase family.</text>
</comment>
<dbReference type="GO" id="GO:0016645">
    <property type="term" value="F:oxidoreductase activity, acting on the CH-NH group of donors"/>
    <property type="evidence" value="ECO:0007669"/>
    <property type="project" value="InterPro"/>
</dbReference>
<comment type="function">
    <text evidence="10">Catalyzes the last two steps in the biosynthesis of 5-methylaminomethyl-2-thiouridine (mnm(5)s(2)U) at the wobble position (U34) in tRNA. Catalyzes the FAD-dependent demodification of cmnm(5)s(2)U34 to nm(5)s(2)U34, followed by the transfer of a methyl group from S-adenosyl-L-methionine to nm(5)s(2)U34, to form mnm(5)s(2)U34.</text>
</comment>
<evidence type="ECO:0000256" key="4">
    <source>
        <dbReference type="ARBA" id="ARBA00022679"/>
    </source>
</evidence>
<evidence type="ECO:0000256" key="5">
    <source>
        <dbReference type="ARBA" id="ARBA00022691"/>
    </source>
</evidence>
<comment type="caution">
    <text evidence="13">The sequence shown here is derived from an EMBL/GenBank/DDBJ whole genome shotgun (WGS) entry which is preliminary data.</text>
</comment>
<reference evidence="13" key="2">
    <citation type="submission" date="2020-09" db="EMBL/GenBank/DDBJ databases">
        <authorList>
            <person name="Sun Q."/>
            <person name="Zhou Y."/>
        </authorList>
    </citation>
    <scope>NUCLEOTIDE SEQUENCE</scope>
    <source>
        <strain evidence="13">CGMCC 1.12181</strain>
    </source>
</reference>
<evidence type="ECO:0000256" key="1">
    <source>
        <dbReference type="ARBA" id="ARBA00022490"/>
    </source>
</evidence>
<evidence type="ECO:0000259" key="11">
    <source>
        <dbReference type="Pfam" id="PF01266"/>
    </source>
</evidence>
<reference evidence="13" key="1">
    <citation type="journal article" date="2014" name="Int. J. Syst. Evol. Microbiol.">
        <title>Complete genome sequence of Corynebacterium casei LMG S-19264T (=DSM 44701T), isolated from a smear-ripened cheese.</title>
        <authorList>
            <consortium name="US DOE Joint Genome Institute (JGI-PGF)"/>
            <person name="Walter F."/>
            <person name="Albersmeier A."/>
            <person name="Kalinowski J."/>
            <person name="Ruckert C."/>
        </authorList>
    </citation>
    <scope>NUCLEOTIDE SEQUENCE</scope>
    <source>
        <strain evidence="13">CGMCC 1.12181</strain>
    </source>
</reference>
<keyword evidence="1 10" id="KW-0963">Cytoplasm</keyword>
<feature type="region of interest" description="FAD-dependent cmnm(5)s(2)U34 oxidoreductase" evidence="10">
    <location>
        <begin position="265"/>
        <end position="639"/>
    </location>
</feature>
<dbReference type="InterPro" id="IPR036188">
    <property type="entry name" value="FAD/NAD-bd_sf"/>
</dbReference>
<feature type="domain" description="MnmC-like methyltransferase" evidence="12">
    <location>
        <begin position="122"/>
        <end position="235"/>
    </location>
</feature>
<dbReference type="InterPro" id="IPR047785">
    <property type="entry name" value="tRNA_MNMC2"/>
</dbReference>
<dbReference type="EMBL" id="BMEO01000018">
    <property type="protein sequence ID" value="GGG02811.1"/>
    <property type="molecule type" value="Genomic_DNA"/>
</dbReference>
<evidence type="ECO:0000256" key="3">
    <source>
        <dbReference type="ARBA" id="ARBA00022630"/>
    </source>
</evidence>
<dbReference type="SUPFAM" id="SSF51905">
    <property type="entry name" value="FAD/NAD(P)-binding domain"/>
    <property type="match status" value="1"/>
</dbReference>
<evidence type="ECO:0000256" key="10">
    <source>
        <dbReference type="HAMAP-Rule" id="MF_01102"/>
    </source>
</evidence>
<dbReference type="InterPro" id="IPR008471">
    <property type="entry name" value="MnmC-like_methylTransf"/>
</dbReference>
<dbReference type="GO" id="GO:0002097">
    <property type="term" value="P:tRNA wobble base modification"/>
    <property type="evidence" value="ECO:0007669"/>
    <property type="project" value="UniProtKB-UniRule"/>
</dbReference>
<dbReference type="NCBIfam" id="TIGR03197">
    <property type="entry name" value="MnmC_Cterm"/>
    <property type="match status" value="1"/>
</dbReference>
<comment type="cofactor">
    <cofactor evidence="10">
        <name>FAD</name>
        <dbReference type="ChEBI" id="CHEBI:57692"/>
    </cofactor>
</comment>
<dbReference type="AlphaFoldDB" id="A0A917CYP3"/>
<organism evidence="13 14">
    <name type="scientific">Marinicella pacifica</name>
    <dbReference type="NCBI Taxonomy" id="1171543"/>
    <lineage>
        <taxon>Bacteria</taxon>
        <taxon>Pseudomonadati</taxon>
        <taxon>Pseudomonadota</taxon>
        <taxon>Gammaproteobacteria</taxon>
        <taxon>Lysobacterales</taxon>
        <taxon>Marinicellaceae</taxon>
        <taxon>Marinicella</taxon>
    </lineage>
</organism>
<evidence type="ECO:0000313" key="13">
    <source>
        <dbReference type="EMBL" id="GGG02811.1"/>
    </source>
</evidence>
<dbReference type="Pfam" id="PF05430">
    <property type="entry name" value="Methyltransf_30"/>
    <property type="match status" value="1"/>
</dbReference>
<dbReference type="NCBIfam" id="NF033855">
    <property type="entry name" value="tRNA_MNMC2"/>
    <property type="match status" value="1"/>
</dbReference>
<feature type="domain" description="FAD dependent oxidoreductase" evidence="11">
    <location>
        <begin position="262"/>
        <end position="604"/>
    </location>
</feature>
<evidence type="ECO:0000256" key="9">
    <source>
        <dbReference type="ARBA" id="ARBA00023268"/>
    </source>
</evidence>
<keyword evidence="8 10" id="KW-0560">Oxidoreductase</keyword>
<dbReference type="EC" id="2.1.1.61" evidence="10"/>
<evidence type="ECO:0000256" key="8">
    <source>
        <dbReference type="ARBA" id="ARBA00023002"/>
    </source>
</evidence>
<protein>
    <recommendedName>
        <fullName evidence="10">tRNA 5-methylaminomethyl-2-thiouridine biosynthesis bifunctional protein MnmC</fullName>
        <shortName evidence="10">tRNA mnm(5)s(2)U biosynthesis bifunctional protein</shortName>
    </recommendedName>
    <domain>
        <recommendedName>
            <fullName evidence="10">tRNA (mnm(5)s(2)U34)-methyltransferase</fullName>
            <ecNumber evidence="10">2.1.1.61</ecNumber>
        </recommendedName>
    </domain>
    <domain>
        <recommendedName>
            <fullName evidence="10">FAD-dependent cmnm(5)s(2)U34 oxidoreductase</fullName>
            <ecNumber evidence="10">1.5.-.-</ecNumber>
        </recommendedName>
    </domain>
</protein>
<dbReference type="EC" id="1.5.-.-" evidence="10"/>
<keyword evidence="3 10" id="KW-0285">Flavoprotein</keyword>
<evidence type="ECO:0000256" key="7">
    <source>
        <dbReference type="ARBA" id="ARBA00022827"/>
    </source>
</evidence>
<keyword evidence="5 10" id="KW-0949">S-adenosyl-L-methionine</keyword>
<evidence type="ECO:0000256" key="6">
    <source>
        <dbReference type="ARBA" id="ARBA00022694"/>
    </source>
</evidence>
<dbReference type="PANTHER" id="PTHR13847">
    <property type="entry name" value="SARCOSINE DEHYDROGENASE-RELATED"/>
    <property type="match status" value="1"/>
</dbReference>
<comment type="catalytic activity">
    <reaction evidence="10">
        <text>5-aminomethyl-2-thiouridine(34) in tRNA + S-adenosyl-L-methionine = 5-methylaminomethyl-2-thiouridine(34) in tRNA + S-adenosyl-L-homocysteine + H(+)</text>
        <dbReference type="Rhea" id="RHEA:19569"/>
        <dbReference type="Rhea" id="RHEA-COMP:10195"/>
        <dbReference type="Rhea" id="RHEA-COMP:10197"/>
        <dbReference type="ChEBI" id="CHEBI:15378"/>
        <dbReference type="ChEBI" id="CHEBI:57856"/>
        <dbReference type="ChEBI" id="CHEBI:59789"/>
        <dbReference type="ChEBI" id="CHEBI:74454"/>
        <dbReference type="ChEBI" id="CHEBI:74455"/>
        <dbReference type="EC" id="2.1.1.61"/>
    </reaction>
</comment>
<dbReference type="InterPro" id="IPR029063">
    <property type="entry name" value="SAM-dependent_MTases_sf"/>
</dbReference>
<dbReference type="Gene3D" id="3.40.50.150">
    <property type="entry name" value="Vaccinia Virus protein VP39"/>
    <property type="match status" value="1"/>
</dbReference>
<keyword evidence="6 10" id="KW-0819">tRNA processing</keyword>
<dbReference type="InterPro" id="IPR023032">
    <property type="entry name" value="tRNA_MAMT_biosynth_bifunc_MnmC"/>
</dbReference>
<comment type="subcellular location">
    <subcellularLocation>
        <location evidence="10">Cytoplasm</location>
    </subcellularLocation>
</comment>
<keyword evidence="2 10" id="KW-0489">Methyltransferase</keyword>
<dbReference type="RefSeq" id="WP_188366103.1">
    <property type="nucleotide sequence ID" value="NZ_BAABJF010000023.1"/>
</dbReference>
<dbReference type="PANTHER" id="PTHR13847:SF283">
    <property type="entry name" value="TRNA 5-METHYLAMINOMETHYL-2-THIOURIDINE BIOSYNTHESIS BIFUNCTIONAL PROTEIN MNMC"/>
    <property type="match status" value="1"/>
</dbReference>
<dbReference type="Gene3D" id="3.50.50.60">
    <property type="entry name" value="FAD/NAD(P)-binding domain"/>
    <property type="match status" value="1"/>
</dbReference>
<evidence type="ECO:0000256" key="2">
    <source>
        <dbReference type="ARBA" id="ARBA00022603"/>
    </source>
</evidence>
<dbReference type="GO" id="GO:0032259">
    <property type="term" value="P:methylation"/>
    <property type="evidence" value="ECO:0007669"/>
    <property type="project" value="UniProtKB-KW"/>
</dbReference>
<dbReference type="NCBIfam" id="NF002481">
    <property type="entry name" value="PRK01747.1-2"/>
    <property type="match status" value="1"/>
</dbReference>
<keyword evidence="14" id="KW-1185">Reference proteome</keyword>
<dbReference type="Gene3D" id="3.30.9.10">
    <property type="entry name" value="D-Amino Acid Oxidase, subunit A, domain 2"/>
    <property type="match status" value="1"/>
</dbReference>
<dbReference type="Proteomes" id="UP000605253">
    <property type="component" value="Unassembled WGS sequence"/>
</dbReference>
<dbReference type="InterPro" id="IPR006076">
    <property type="entry name" value="FAD-dep_OxRdtase"/>
</dbReference>
<comment type="similarity">
    <text evidence="10">In the C-terminal section; belongs to the DAO family.</text>
</comment>
<dbReference type="InterPro" id="IPR017610">
    <property type="entry name" value="tRNA_S-uridine_synth_MnmC_C"/>
</dbReference>
<keyword evidence="7 10" id="KW-0274">FAD</keyword>
<dbReference type="HAMAP" id="MF_01102">
    <property type="entry name" value="MnmC"/>
    <property type="match status" value="1"/>
</dbReference>
<dbReference type="GO" id="GO:0050660">
    <property type="term" value="F:flavin adenine dinucleotide binding"/>
    <property type="evidence" value="ECO:0007669"/>
    <property type="project" value="UniProtKB-UniRule"/>
</dbReference>
<sequence>MRPLSYGTVKSADICRQQTQLYNKQFQDIYHHRSAIEESHYVFHQGNQLQQQWQAQSDQAVFVIAETGFGSGLNFLTTRQLWQNCSRKPRQLHYISTEQWLLTPAQLNAFYKPWPDLHADLEILNEVFAHNRAGFHNHRIDHDITLTLLLGDATACLKQLTAQIDAWFLDGFTPAKNPDMWSEALFSQVGRLSKPGSTFATFTAASQVRRNLQSVGFEVSKSPGFKGKRERLTGQFKAPLKTDQPQQSWAPTPAATPSPKKITIIGSGIAGLCLAHSAKQNGLHVTLIDRSDKPLAGASGNPYALFMPYLTAKSSPEALFYWRAFESAVRFYPDSVFSSIGVNETTNKSPADDQRLQLPNHLIQHSDQGFYYPGSGYIDTAKLTKQLLAAIDTRLTAEAAGIEQTAQGSWSIINNQHIAIHHCDLLVVAAGIRSLQLLPDLTPFTQARRGQTELYQLSIWPEHLKQIQLNHGYLIPLQDQQQILVGGDHQHVPKKDWFRDCVPDPDKLQLNLNTLKSEQLCATIYRTQHLTTRSGIRCHTLDHLPLCGPLVDEAQFTQDYADLHHGRHWQHYPAAKTRQNLYVLTGLGSRGYTSAPLLAEHLIAMIMNRPLPLEYELTERLHPNRFLYRRLKKPPNITS</sequence>